<keyword evidence="1" id="KW-0812">Transmembrane</keyword>
<evidence type="ECO:0000313" key="3">
    <source>
        <dbReference type="Proteomes" id="UP001456513"/>
    </source>
</evidence>
<feature type="transmembrane region" description="Helical" evidence="1">
    <location>
        <begin position="233"/>
        <end position="255"/>
    </location>
</feature>
<dbReference type="Proteomes" id="UP001456513">
    <property type="component" value="Unassembled WGS sequence"/>
</dbReference>
<comment type="caution">
    <text evidence="2">The sequence shown here is derived from an EMBL/GenBank/DDBJ whole genome shotgun (WGS) entry which is preliminary data.</text>
</comment>
<evidence type="ECO:0000313" key="2">
    <source>
        <dbReference type="EMBL" id="MEK8073001.1"/>
    </source>
</evidence>
<accession>A0ABU9D1H9</accession>
<name>A0ABU9D1H9_9NOCA</name>
<feature type="transmembrane region" description="Helical" evidence="1">
    <location>
        <begin position="291"/>
        <end position="311"/>
    </location>
</feature>
<feature type="transmembrane region" description="Helical" evidence="1">
    <location>
        <begin position="267"/>
        <end position="285"/>
    </location>
</feature>
<keyword evidence="1" id="KW-0472">Membrane</keyword>
<dbReference type="RefSeq" id="WP_341442154.1">
    <property type="nucleotide sequence ID" value="NZ_JBBPCN010000001.1"/>
</dbReference>
<feature type="transmembrane region" description="Helical" evidence="1">
    <location>
        <begin position="67"/>
        <end position="90"/>
    </location>
</feature>
<sequence length="470" mass="51153">MVTALLTVQFVLLKDALIDDAYIGLGYAQNFGFHFQWALVESIPSNTATSALNVIASGTVTALVRDPVLACGIVYVMSGSVLAVSLRQVFVTVNLPPRGGVLAAGLVLVNPLMMSTIGMESTLLVAVLGVSLLSIVRSRPVSFGVAAALLVLTRPDTILLLLPLALSFRALRAQWVRALAAFASICGAWYLISWILLGSVIPDTFFIKAVQRSWEGETFANGVFLFLQRTPTMTIMSIVPVVAGASALLFSLSYALYRRYLRPELRVFVSAAVGGLLVFAGYSVIGVPPYHWYFVPTVATLSIFLVAFVYTRTGILHAVGVAVLVTAIVVSGAVIFFRADKAVPPITTNWTSAQQYEVLGRELGALVGTELVELDGEAGTIAYYCRCRAVNVFSDQGFMNARIQEQQSQIPSLAKPILDVNWHFRDWSRGQQPTRYFLAASTEPGPPGAIRSWRVTSQWIGERYYSLYYA</sequence>
<protein>
    <recommendedName>
        <fullName evidence="4">Glycosyltransferase RgtA/B/C/D-like domain-containing protein</fullName>
    </recommendedName>
</protein>
<feature type="transmembrane region" description="Helical" evidence="1">
    <location>
        <begin position="318"/>
        <end position="337"/>
    </location>
</feature>
<proteinExistence type="predicted"/>
<organism evidence="2 3">
    <name type="scientific">Rhodococcus navarretei</name>
    <dbReference type="NCBI Taxonomy" id="3128981"/>
    <lineage>
        <taxon>Bacteria</taxon>
        <taxon>Bacillati</taxon>
        <taxon>Actinomycetota</taxon>
        <taxon>Actinomycetes</taxon>
        <taxon>Mycobacteriales</taxon>
        <taxon>Nocardiaceae</taxon>
        <taxon>Rhodococcus</taxon>
    </lineage>
</organism>
<gene>
    <name evidence="2" type="ORF">AABD04_19330</name>
</gene>
<evidence type="ECO:0000256" key="1">
    <source>
        <dbReference type="SAM" id="Phobius"/>
    </source>
</evidence>
<keyword evidence="3" id="KW-1185">Reference proteome</keyword>
<keyword evidence="1" id="KW-1133">Transmembrane helix</keyword>
<dbReference type="EMBL" id="JBBPCN010000001">
    <property type="protein sequence ID" value="MEK8073001.1"/>
    <property type="molecule type" value="Genomic_DNA"/>
</dbReference>
<reference evidence="2 3" key="1">
    <citation type="submission" date="2024-03" db="EMBL/GenBank/DDBJ databases">
        <title>Rhodococcus navarretei sp. nov. and Pseudarthrobacter quantumdoti sp. nov., two new species with the ability to biosynthesize Quantum Dots isolated from soil samples at Union Glacier, Antarctica.</title>
        <authorList>
            <person name="Vargas M."/>
        </authorList>
    </citation>
    <scope>NUCLEOTIDE SEQUENCE [LARGE SCALE GENOMIC DNA]</scope>
    <source>
        <strain evidence="2 3">EXRC-4A-4</strain>
    </source>
</reference>
<feature type="transmembrane region" description="Helical" evidence="1">
    <location>
        <begin position="178"/>
        <end position="197"/>
    </location>
</feature>
<feature type="transmembrane region" description="Helical" evidence="1">
    <location>
        <begin position="102"/>
        <end position="135"/>
    </location>
</feature>
<evidence type="ECO:0008006" key="4">
    <source>
        <dbReference type="Google" id="ProtNLM"/>
    </source>
</evidence>